<evidence type="ECO:0000259" key="1">
    <source>
        <dbReference type="Pfam" id="PF08241"/>
    </source>
</evidence>
<organism evidence="2 3">
    <name type="scientific">Maricaulis maris</name>
    <dbReference type="NCBI Taxonomy" id="74318"/>
    <lineage>
        <taxon>Bacteria</taxon>
        <taxon>Pseudomonadati</taxon>
        <taxon>Pseudomonadota</taxon>
        <taxon>Alphaproteobacteria</taxon>
        <taxon>Maricaulales</taxon>
        <taxon>Maricaulaceae</taxon>
        <taxon>Maricaulis</taxon>
    </lineage>
</organism>
<evidence type="ECO:0000313" key="3">
    <source>
        <dbReference type="Proteomes" id="UP000273675"/>
    </source>
</evidence>
<dbReference type="GO" id="GO:0032259">
    <property type="term" value="P:methylation"/>
    <property type="evidence" value="ECO:0007669"/>
    <property type="project" value="UniProtKB-KW"/>
</dbReference>
<dbReference type="InterPro" id="IPR029063">
    <property type="entry name" value="SAM-dependent_MTases_sf"/>
</dbReference>
<comment type="caution">
    <text evidence="2">The sequence shown here is derived from an EMBL/GenBank/DDBJ whole genome shotgun (WGS) entry which is preliminary data.</text>
</comment>
<dbReference type="Proteomes" id="UP000273675">
    <property type="component" value="Unassembled WGS sequence"/>
</dbReference>
<feature type="domain" description="Methyltransferase type 11" evidence="1">
    <location>
        <begin position="38"/>
        <end position="134"/>
    </location>
</feature>
<dbReference type="RefSeq" id="WP_121209625.1">
    <property type="nucleotide sequence ID" value="NZ_RBIM01000001.1"/>
</dbReference>
<reference evidence="2 3" key="1">
    <citation type="submission" date="2018-10" db="EMBL/GenBank/DDBJ databases">
        <title>Genomic Encyclopedia of Type Strains, Phase IV (KMG-IV): sequencing the most valuable type-strain genomes for metagenomic binning, comparative biology and taxonomic classification.</title>
        <authorList>
            <person name="Goeker M."/>
        </authorList>
    </citation>
    <scope>NUCLEOTIDE SEQUENCE [LARGE SCALE GENOMIC DNA]</scope>
    <source>
        <strain evidence="2 3">DSM 4734</strain>
    </source>
</reference>
<dbReference type="EMBL" id="RBIM01000001">
    <property type="protein sequence ID" value="RKR03669.1"/>
    <property type="molecule type" value="Genomic_DNA"/>
</dbReference>
<dbReference type="AlphaFoldDB" id="A0A495DNR0"/>
<evidence type="ECO:0000313" key="2">
    <source>
        <dbReference type="EMBL" id="RKR03669.1"/>
    </source>
</evidence>
<dbReference type="GO" id="GO:0008757">
    <property type="term" value="F:S-adenosylmethionine-dependent methyltransferase activity"/>
    <property type="evidence" value="ECO:0007669"/>
    <property type="project" value="InterPro"/>
</dbReference>
<dbReference type="InterPro" id="IPR013216">
    <property type="entry name" value="Methyltransf_11"/>
</dbReference>
<dbReference type="OrthoDB" id="8153637at2"/>
<name>A0A495DNR0_9PROT</name>
<accession>A0A495DNR0</accession>
<protein>
    <submittedName>
        <fullName evidence="2">Methyltransferase family protein</fullName>
    </submittedName>
</protein>
<dbReference type="PANTHER" id="PTHR45036">
    <property type="entry name" value="METHYLTRANSFERASE LIKE 7B"/>
    <property type="match status" value="1"/>
</dbReference>
<dbReference type="Gene3D" id="3.40.50.150">
    <property type="entry name" value="Vaccinia Virus protein VP39"/>
    <property type="match status" value="1"/>
</dbReference>
<proteinExistence type="predicted"/>
<dbReference type="Pfam" id="PF08241">
    <property type="entry name" value="Methyltransf_11"/>
    <property type="match status" value="1"/>
</dbReference>
<gene>
    <name evidence="2" type="ORF">C7435_0106</name>
</gene>
<dbReference type="InterPro" id="IPR052356">
    <property type="entry name" value="Thiol_S-MT"/>
</dbReference>
<dbReference type="PANTHER" id="PTHR45036:SF1">
    <property type="entry name" value="METHYLTRANSFERASE LIKE 7A"/>
    <property type="match status" value="1"/>
</dbReference>
<dbReference type="CDD" id="cd02440">
    <property type="entry name" value="AdoMet_MTases"/>
    <property type="match status" value="1"/>
</dbReference>
<keyword evidence="2" id="KW-0489">Methyltransferase</keyword>
<dbReference type="SUPFAM" id="SSF53335">
    <property type="entry name" value="S-adenosyl-L-methionine-dependent methyltransferases"/>
    <property type="match status" value="1"/>
</dbReference>
<sequence>MGFYDERILPNLLACACDSKPVANHRKIMVPEASGRVLEVGMGSGPNLPFYDAARVSQVIGVEPSAGMRRKAQRAIARQSIPVELLDAPGEALPLEDHAVDTVLLAFTLCTIPDYDQALAEMRRVLKPGGRLVFMEHGLAPDEGIVKWQRRLEPIWKITGGGCHLTRPMDRLIEAGGFRINRLEADYEPRTPKFAGYVYRGLAEAR</sequence>
<keyword evidence="2" id="KW-0808">Transferase</keyword>